<name>A0A9X4AJM5_9BACI</name>
<keyword evidence="4" id="KW-1185">Reference proteome</keyword>
<dbReference type="SUPFAM" id="SSF82771">
    <property type="entry name" value="GIY-YIG endonuclease"/>
    <property type="match status" value="1"/>
</dbReference>
<dbReference type="Proteomes" id="UP001145072">
    <property type="component" value="Unassembled WGS sequence"/>
</dbReference>
<comment type="caution">
    <text evidence="3">The sequence shown here is derived from an EMBL/GenBank/DDBJ whole genome shotgun (WGS) entry which is preliminary data.</text>
</comment>
<gene>
    <name evidence="3" type="ORF">NC661_18810</name>
</gene>
<dbReference type="EMBL" id="JAMQJZ010000020">
    <property type="protein sequence ID" value="MDC3422407.1"/>
    <property type="molecule type" value="Genomic_DNA"/>
</dbReference>
<dbReference type="CDD" id="cd10456">
    <property type="entry name" value="GIY-YIG_UPF0213"/>
    <property type="match status" value="1"/>
</dbReference>
<sequence length="97" mass="11429">MEKSSSHLVYMLRCKDGSIYTGYTNDLDRRLQLHNAGKAAKYTRGRGPLQLVFTRSFSTKQEAMRFEYRMKKRKKIEKEILINSYLEKGRMASENTK</sequence>
<feature type="domain" description="GIY-YIG" evidence="2">
    <location>
        <begin position="5"/>
        <end position="80"/>
    </location>
</feature>
<protein>
    <submittedName>
        <fullName evidence="3">GIY-YIG nuclease family protein</fullName>
    </submittedName>
</protein>
<dbReference type="PROSITE" id="PS50164">
    <property type="entry name" value="GIY_YIG"/>
    <property type="match status" value="1"/>
</dbReference>
<evidence type="ECO:0000256" key="1">
    <source>
        <dbReference type="ARBA" id="ARBA00007435"/>
    </source>
</evidence>
<dbReference type="AlphaFoldDB" id="A0A9X4AJM5"/>
<dbReference type="SMART" id="SM00465">
    <property type="entry name" value="GIYc"/>
    <property type="match status" value="1"/>
</dbReference>
<dbReference type="PANTHER" id="PTHR34477:SF1">
    <property type="entry name" value="UPF0213 PROTEIN YHBQ"/>
    <property type="match status" value="1"/>
</dbReference>
<dbReference type="InterPro" id="IPR035901">
    <property type="entry name" value="GIY-YIG_endonuc_sf"/>
</dbReference>
<dbReference type="PANTHER" id="PTHR34477">
    <property type="entry name" value="UPF0213 PROTEIN YHBQ"/>
    <property type="match status" value="1"/>
</dbReference>
<evidence type="ECO:0000259" key="2">
    <source>
        <dbReference type="PROSITE" id="PS50164"/>
    </source>
</evidence>
<dbReference type="InterPro" id="IPR000305">
    <property type="entry name" value="GIY-YIG_endonuc"/>
</dbReference>
<dbReference type="Pfam" id="PF01541">
    <property type="entry name" value="GIY-YIG"/>
    <property type="match status" value="1"/>
</dbReference>
<reference evidence="3" key="1">
    <citation type="submission" date="2022-06" db="EMBL/GenBank/DDBJ databases">
        <title>Aquibacillus sp. a new bacterium isolated from soil saline samples.</title>
        <authorList>
            <person name="Galisteo C."/>
            <person name="De La Haba R."/>
            <person name="Sanchez-Porro C."/>
            <person name="Ventosa A."/>
        </authorList>
    </citation>
    <scope>NUCLEOTIDE SEQUENCE</scope>
    <source>
        <strain evidence="3">JCM 12387</strain>
    </source>
</reference>
<organism evidence="3 4">
    <name type="scientific">Aquibacillus koreensis</name>
    <dbReference type="NCBI Taxonomy" id="279446"/>
    <lineage>
        <taxon>Bacteria</taxon>
        <taxon>Bacillati</taxon>
        <taxon>Bacillota</taxon>
        <taxon>Bacilli</taxon>
        <taxon>Bacillales</taxon>
        <taxon>Bacillaceae</taxon>
        <taxon>Aquibacillus</taxon>
    </lineage>
</organism>
<dbReference type="RefSeq" id="WP_259865848.1">
    <property type="nucleotide sequence ID" value="NZ_JAMQJZ010000020.1"/>
</dbReference>
<dbReference type="Gene3D" id="3.40.1440.10">
    <property type="entry name" value="GIY-YIG endonuclease"/>
    <property type="match status" value="1"/>
</dbReference>
<accession>A0A9X4AJM5</accession>
<comment type="similarity">
    <text evidence="1">Belongs to the UPF0213 family.</text>
</comment>
<proteinExistence type="inferred from homology"/>
<evidence type="ECO:0000313" key="3">
    <source>
        <dbReference type="EMBL" id="MDC3422407.1"/>
    </source>
</evidence>
<evidence type="ECO:0000313" key="4">
    <source>
        <dbReference type="Proteomes" id="UP001145072"/>
    </source>
</evidence>
<dbReference type="InterPro" id="IPR050190">
    <property type="entry name" value="UPF0213_domain"/>
</dbReference>